<organism evidence="9 10">
    <name type="scientific">Cirrhinus mrigala</name>
    <name type="common">Mrigala</name>
    <dbReference type="NCBI Taxonomy" id="683832"/>
    <lineage>
        <taxon>Eukaryota</taxon>
        <taxon>Metazoa</taxon>
        <taxon>Chordata</taxon>
        <taxon>Craniata</taxon>
        <taxon>Vertebrata</taxon>
        <taxon>Euteleostomi</taxon>
        <taxon>Actinopterygii</taxon>
        <taxon>Neopterygii</taxon>
        <taxon>Teleostei</taxon>
        <taxon>Ostariophysi</taxon>
        <taxon>Cypriniformes</taxon>
        <taxon>Cyprinidae</taxon>
        <taxon>Labeoninae</taxon>
        <taxon>Labeonini</taxon>
        <taxon>Cirrhinus</taxon>
    </lineage>
</organism>
<proteinExistence type="predicted"/>
<dbReference type="Gene3D" id="1.10.287.70">
    <property type="match status" value="1"/>
</dbReference>
<dbReference type="GO" id="GO:0034220">
    <property type="term" value="P:monoatomic ion transmembrane transport"/>
    <property type="evidence" value="ECO:0007669"/>
    <property type="project" value="UniProtKB-KW"/>
</dbReference>
<gene>
    <name evidence="9" type="ORF">M9458_021663</name>
</gene>
<evidence type="ECO:0000313" key="9">
    <source>
        <dbReference type="EMBL" id="KAL0182288.1"/>
    </source>
</evidence>
<keyword evidence="2" id="KW-0813">Transport</keyword>
<dbReference type="InterPro" id="IPR036122">
    <property type="entry name" value="CaM-bd_dom_sf"/>
</dbReference>
<comment type="subcellular location">
    <subcellularLocation>
        <location evidence="1">Membrane</location>
        <topology evidence="1">Multi-pass membrane protein</topology>
    </subcellularLocation>
</comment>
<evidence type="ECO:0000256" key="1">
    <source>
        <dbReference type="ARBA" id="ARBA00004141"/>
    </source>
</evidence>
<dbReference type="PANTHER" id="PTHR10153">
    <property type="entry name" value="SMALL CONDUCTANCE CALCIUM-ACTIVATED POTASSIUM CHANNEL"/>
    <property type="match status" value="1"/>
</dbReference>
<dbReference type="InterPro" id="IPR015449">
    <property type="entry name" value="K_chnl_Ca-activ_SK"/>
</dbReference>
<comment type="caution">
    <text evidence="9">The sequence shown here is derived from an EMBL/GenBank/DDBJ whole genome shotgun (WGS) entry which is preliminary data.</text>
</comment>
<dbReference type="SMART" id="SM01053">
    <property type="entry name" value="CaMBD"/>
    <property type="match status" value="1"/>
</dbReference>
<keyword evidence="3" id="KW-0812">Transmembrane</keyword>
<evidence type="ECO:0000313" key="10">
    <source>
        <dbReference type="Proteomes" id="UP001529510"/>
    </source>
</evidence>
<accession>A0ABD0Q7P0</accession>
<dbReference type="Proteomes" id="UP001529510">
    <property type="component" value="Unassembled WGS sequence"/>
</dbReference>
<evidence type="ECO:0000256" key="4">
    <source>
        <dbReference type="ARBA" id="ARBA00022989"/>
    </source>
</evidence>
<sequence>MPQQNRALNATMLTLPQVKNTAANVLRETWLIYKNTKLVRKMDHAKVRKHQRKFLQAIHQ</sequence>
<evidence type="ECO:0000256" key="5">
    <source>
        <dbReference type="ARBA" id="ARBA00023065"/>
    </source>
</evidence>
<name>A0ABD0Q7P0_CIRMR</name>
<dbReference type="InterPro" id="IPR004178">
    <property type="entry name" value="CaM-bd_dom"/>
</dbReference>
<dbReference type="Pfam" id="PF02888">
    <property type="entry name" value="CaMBD"/>
    <property type="match status" value="1"/>
</dbReference>
<dbReference type="EMBL" id="JAMKFB020000010">
    <property type="protein sequence ID" value="KAL0182288.1"/>
    <property type="molecule type" value="Genomic_DNA"/>
</dbReference>
<evidence type="ECO:0000256" key="6">
    <source>
        <dbReference type="ARBA" id="ARBA00023136"/>
    </source>
</evidence>
<keyword evidence="10" id="KW-1185">Reference proteome</keyword>
<keyword evidence="6" id="KW-0472">Membrane</keyword>
<dbReference type="GO" id="GO:0016020">
    <property type="term" value="C:membrane"/>
    <property type="evidence" value="ECO:0007669"/>
    <property type="project" value="UniProtKB-SubCell"/>
</dbReference>
<evidence type="ECO:0000256" key="2">
    <source>
        <dbReference type="ARBA" id="ARBA00022448"/>
    </source>
</evidence>
<keyword evidence="7" id="KW-0407">Ion channel</keyword>
<evidence type="ECO:0000256" key="7">
    <source>
        <dbReference type="ARBA" id="ARBA00023303"/>
    </source>
</evidence>
<evidence type="ECO:0000256" key="3">
    <source>
        <dbReference type="ARBA" id="ARBA00022692"/>
    </source>
</evidence>
<feature type="non-terminal residue" evidence="9">
    <location>
        <position position="1"/>
    </location>
</feature>
<dbReference type="SUPFAM" id="SSF81327">
    <property type="entry name" value="Small-conductance potassium channel"/>
    <property type="match status" value="1"/>
</dbReference>
<protein>
    <recommendedName>
        <fullName evidence="8">Calmodulin-binding domain-containing protein</fullName>
    </recommendedName>
</protein>
<reference evidence="9 10" key="1">
    <citation type="submission" date="2024-05" db="EMBL/GenBank/DDBJ databases">
        <title>Genome sequencing and assembly of Indian major carp, Cirrhinus mrigala (Hamilton, 1822).</title>
        <authorList>
            <person name="Mohindra V."/>
            <person name="Chowdhury L.M."/>
            <person name="Lal K."/>
            <person name="Jena J.K."/>
        </authorList>
    </citation>
    <scope>NUCLEOTIDE SEQUENCE [LARGE SCALE GENOMIC DNA]</scope>
    <source>
        <strain evidence="9">CM1030</strain>
        <tissue evidence="9">Blood</tissue>
    </source>
</reference>
<dbReference type="AlphaFoldDB" id="A0ABD0Q7P0"/>
<evidence type="ECO:0000259" key="8">
    <source>
        <dbReference type="SMART" id="SM01053"/>
    </source>
</evidence>
<keyword evidence="4" id="KW-1133">Transmembrane helix</keyword>
<keyword evidence="5" id="KW-0406">Ion transport</keyword>
<feature type="domain" description="Calmodulin-binding" evidence="8">
    <location>
        <begin position="10"/>
        <end position="60"/>
    </location>
</feature>